<reference evidence="2" key="3">
    <citation type="submission" date="2025-09" db="UniProtKB">
        <authorList>
            <consortium name="Ensembl"/>
        </authorList>
    </citation>
    <scope>IDENTIFICATION</scope>
    <source>
        <strain evidence="2">Thorbecke</strain>
    </source>
</reference>
<evidence type="ECO:0000256" key="1">
    <source>
        <dbReference type="SAM" id="MobiDB-lite"/>
    </source>
</evidence>
<dbReference type="GeneTree" id="ENSGT00940000168993"/>
<sequence length="153" mass="16474">MHSTSDLSAQQVCRQRQNVGARTLPGSCGASSVPTTLPSYEEMVAINSYYPTPPTPVQGPVTGFMTGPDGKDVNSASYYTQPTPIPNCPVDSPPATSFSALGGLSARWPQTEKPQVALFFLRFIYLFERQNQREGEAESLPSAGSLSSWPQCV</sequence>
<feature type="region of interest" description="Disordered" evidence="1">
    <location>
        <begin position="64"/>
        <end position="91"/>
    </location>
</feature>
<keyword evidence="3" id="KW-1185">Reference proteome</keyword>
<reference evidence="2" key="2">
    <citation type="submission" date="2025-08" db="UniProtKB">
        <authorList>
            <consortium name="Ensembl"/>
        </authorList>
    </citation>
    <scope>IDENTIFICATION</scope>
    <source>
        <strain evidence="2">Thorbecke</strain>
    </source>
</reference>
<organism evidence="2 3">
    <name type="scientific">Oryctolagus cuniculus</name>
    <name type="common">Rabbit</name>
    <dbReference type="NCBI Taxonomy" id="9986"/>
    <lineage>
        <taxon>Eukaryota</taxon>
        <taxon>Metazoa</taxon>
        <taxon>Chordata</taxon>
        <taxon>Craniata</taxon>
        <taxon>Vertebrata</taxon>
        <taxon>Euteleostomi</taxon>
        <taxon>Mammalia</taxon>
        <taxon>Eutheria</taxon>
        <taxon>Euarchontoglires</taxon>
        <taxon>Glires</taxon>
        <taxon>Lagomorpha</taxon>
        <taxon>Leporidae</taxon>
        <taxon>Oryctolagus</taxon>
    </lineage>
</organism>
<dbReference type="Proteomes" id="UP000001811">
    <property type="component" value="Chromosome 2"/>
</dbReference>
<evidence type="ECO:0000313" key="2">
    <source>
        <dbReference type="Ensembl" id="ENSOCUP00000035330.1"/>
    </source>
</evidence>
<protein>
    <recommendedName>
        <fullName evidence="4">Lipopolysaccharide induced TNF factor</fullName>
    </recommendedName>
</protein>
<evidence type="ECO:0000313" key="3">
    <source>
        <dbReference type="Proteomes" id="UP000001811"/>
    </source>
</evidence>
<proteinExistence type="predicted"/>
<dbReference type="InParanoid" id="A0A5F9CNW4"/>
<evidence type="ECO:0008006" key="4">
    <source>
        <dbReference type="Google" id="ProtNLM"/>
    </source>
</evidence>
<dbReference type="Ensembl" id="ENSOCUT00000010603.3">
    <property type="protein sequence ID" value="ENSOCUP00000035330.1"/>
    <property type="gene ID" value="ENSOCUG00000010603.3"/>
</dbReference>
<dbReference type="Bgee" id="ENSOCUG00000010603">
    <property type="expression patterns" value="Expressed in blood"/>
</dbReference>
<dbReference type="AlphaFoldDB" id="A0A5F9CNW4"/>
<reference evidence="2 3" key="1">
    <citation type="journal article" date="2011" name="Nature">
        <title>A high-resolution map of human evolutionary constraint using 29 mammals.</title>
        <authorList>
            <person name="Lindblad-Toh K."/>
            <person name="Garber M."/>
            <person name="Zuk O."/>
            <person name="Lin M.F."/>
            <person name="Parker B.J."/>
            <person name="Washietl S."/>
            <person name="Kheradpour P."/>
            <person name="Ernst J."/>
            <person name="Jordan G."/>
            <person name="Mauceli E."/>
            <person name="Ward L.D."/>
            <person name="Lowe C.B."/>
            <person name="Holloway A.K."/>
            <person name="Clamp M."/>
            <person name="Gnerre S."/>
            <person name="Alfoldi J."/>
            <person name="Beal K."/>
            <person name="Chang J."/>
            <person name="Clawson H."/>
            <person name="Cuff J."/>
            <person name="Di Palma F."/>
            <person name="Fitzgerald S."/>
            <person name="Flicek P."/>
            <person name="Guttman M."/>
            <person name="Hubisz M.J."/>
            <person name="Jaffe D.B."/>
            <person name="Jungreis I."/>
            <person name="Kent W.J."/>
            <person name="Kostka D."/>
            <person name="Lara M."/>
            <person name="Martins A.L."/>
            <person name="Massingham T."/>
            <person name="Moltke I."/>
            <person name="Raney B.J."/>
            <person name="Rasmussen M.D."/>
            <person name="Robinson J."/>
            <person name="Stark A."/>
            <person name="Vilella A.J."/>
            <person name="Wen J."/>
            <person name="Xie X."/>
            <person name="Zody M.C."/>
            <person name="Baldwin J."/>
            <person name="Bloom T."/>
            <person name="Chin C.W."/>
            <person name="Heiman D."/>
            <person name="Nicol R."/>
            <person name="Nusbaum C."/>
            <person name="Young S."/>
            <person name="Wilkinson J."/>
            <person name="Worley K.C."/>
            <person name="Kovar C.L."/>
            <person name="Muzny D.M."/>
            <person name="Gibbs R.A."/>
            <person name="Cree A."/>
            <person name="Dihn H.H."/>
            <person name="Fowler G."/>
            <person name="Jhangiani S."/>
            <person name="Joshi V."/>
            <person name="Lee S."/>
            <person name="Lewis L.R."/>
            <person name="Nazareth L.V."/>
            <person name="Okwuonu G."/>
            <person name="Santibanez J."/>
            <person name="Warren W.C."/>
            <person name="Mardis E.R."/>
            <person name="Weinstock G.M."/>
            <person name="Wilson R.K."/>
            <person name="Delehaunty K."/>
            <person name="Dooling D."/>
            <person name="Fronik C."/>
            <person name="Fulton L."/>
            <person name="Fulton B."/>
            <person name="Graves T."/>
            <person name="Minx P."/>
            <person name="Sodergren E."/>
            <person name="Birney E."/>
            <person name="Margulies E.H."/>
            <person name="Herrero J."/>
            <person name="Green E.D."/>
            <person name="Haussler D."/>
            <person name="Siepel A."/>
            <person name="Goldman N."/>
            <person name="Pollard K.S."/>
            <person name="Pedersen J.S."/>
            <person name="Lander E.S."/>
            <person name="Kellis M."/>
        </authorList>
    </citation>
    <scope>NUCLEOTIDE SEQUENCE [LARGE SCALE GENOMIC DNA]</scope>
    <source>
        <strain evidence="2 3">Thorbecke inbred</strain>
    </source>
</reference>
<dbReference type="EMBL" id="AAGW02010049">
    <property type="status" value="NOT_ANNOTATED_CDS"/>
    <property type="molecule type" value="Genomic_DNA"/>
</dbReference>
<name>A0A5F9CNW4_RABIT</name>
<accession>A0A5F9CNW4</accession>
<dbReference type="STRING" id="9986.ENSOCUP00000035330"/>